<dbReference type="AlphaFoldDB" id="A0A0C1QRA6"/>
<proteinExistence type="inferred from homology"/>
<name>A0A0C1QRA6_9BACT</name>
<dbReference type="Pfam" id="PF01370">
    <property type="entry name" value="Epimerase"/>
    <property type="match status" value="1"/>
</dbReference>
<evidence type="ECO:0000256" key="1">
    <source>
        <dbReference type="ARBA" id="ARBA00007637"/>
    </source>
</evidence>
<protein>
    <submittedName>
        <fullName evidence="3">Epimerase</fullName>
    </submittedName>
</protein>
<dbReference type="Gene3D" id="3.90.25.10">
    <property type="entry name" value="UDP-galactose 4-epimerase, domain 1"/>
    <property type="match status" value="1"/>
</dbReference>
<dbReference type="InterPro" id="IPR036291">
    <property type="entry name" value="NAD(P)-bd_dom_sf"/>
</dbReference>
<dbReference type="Proteomes" id="UP000031433">
    <property type="component" value="Unassembled WGS sequence"/>
</dbReference>
<dbReference type="Gene3D" id="3.40.50.720">
    <property type="entry name" value="NAD(P)-binding Rossmann-like Domain"/>
    <property type="match status" value="1"/>
</dbReference>
<comment type="caution">
    <text evidence="3">The sequence shown here is derived from an EMBL/GenBank/DDBJ whole genome shotgun (WGS) entry which is preliminary data.</text>
</comment>
<dbReference type="SUPFAM" id="SSF51735">
    <property type="entry name" value="NAD(P)-binding Rossmann-fold domains"/>
    <property type="match status" value="1"/>
</dbReference>
<organism evidence="3 4">
    <name type="scientific">Geobacter soli</name>
    <dbReference type="NCBI Taxonomy" id="1510391"/>
    <lineage>
        <taxon>Bacteria</taxon>
        <taxon>Pseudomonadati</taxon>
        <taxon>Thermodesulfobacteriota</taxon>
        <taxon>Desulfuromonadia</taxon>
        <taxon>Geobacterales</taxon>
        <taxon>Geobacteraceae</taxon>
        <taxon>Geobacter</taxon>
    </lineage>
</organism>
<comment type="similarity">
    <text evidence="1">Belongs to the NAD(P)-dependent epimerase/dehydratase family.</text>
</comment>
<evidence type="ECO:0000313" key="3">
    <source>
        <dbReference type="EMBL" id="KIE43357.1"/>
    </source>
</evidence>
<accession>A0A0C1QRA6</accession>
<feature type="domain" description="NAD-dependent epimerase/dehydratase" evidence="2">
    <location>
        <begin position="3"/>
        <end position="228"/>
    </location>
</feature>
<keyword evidence="4" id="KW-1185">Reference proteome</keyword>
<gene>
    <name evidence="3" type="ORF">SE37_12305</name>
</gene>
<evidence type="ECO:0000313" key="4">
    <source>
        <dbReference type="Proteomes" id="UP000031433"/>
    </source>
</evidence>
<dbReference type="PANTHER" id="PTHR43000">
    <property type="entry name" value="DTDP-D-GLUCOSE 4,6-DEHYDRATASE-RELATED"/>
    <property type="match status" value="1"/>
</dbReference>
<dbReference type="RefSeq" id="WP_039646752.1">
    <property type="nucleotide sequence ID" value="NZ_JXBL01000001.1"/>
</dbReference>
<reference evidence="3 4" key="1">
    <citation type="submission" date="2015-01" db="EMBL/GenBank/DDBJ databases">
        <title>Genome sequence of the anaerobic bacterium Geobacter soli GSS01, a dissimilatory Fe(III) reducer from soil.</title>
        <authorList>
            <person name="Yang G."/>
            <person name="Zhou S."/>
        </authorList>
    </citation>
    <scope>NUCLEOTIDE SEQUENCE [LARGE SCALE GENOMIC DNA]</scope>
    <source>
        <strain evidence="3 4">GSS01</strain>
    </source>
</reference>
<dbReference type="EMBL" id="JXBL01000001">
    <property type="protein sequence ID" value="KIE43357.1"/>
    <property type="molecule type" value="Genomic_DNA"/>
</dbReference>
<dbReference type="InterPro" id="IPR001509">
    <property type="entry name" value="Epimerase_deHydtase"/>
</dbReference>
<sequence length="296" mass="32423">MRILVTGASGFVGCHVVTALLEKGHRVTAVARDPQRASQAPWHGRATFLAADIHAPGCAERLDASHFDAVVHLAWPGLPNYAALTHLDRTLPAECRFLGELVRAGVRQLLVSGTCFEYGLASGCLNESTPSQPVTAYGMAKNTLRGYLEILQKSHPFRLQWARLFYMHGRGQNPGSLLPQLDAALAGGQPVFNLSGGEQLRDYLPVEEVATRLVALLEHPGFDGIVNICSGKPISVRRLVEEHVAAVGGSIRFNFGHYPYPDYEPMAFWGDGTRFYHILNDSLRYSEHPLTGKPCL</sequence>
<evidence type="ECO:0000259" key="2">
    <source>
        <dbReference type="Pfam" id="PF01370"/>
    </source>
</evidence>